<keyword evidence="2" id="KW-1185">Reference proteome</keyword>
<organism evidence="1 2">
    <name type="scientific">Puccinia striiformis</name>
    <dbReference type="NCBI Taxonomy" id="27350"/>
    <lineage>
        <taxon>Eukaryota</taxon>
        <taxon>Fungi</taxon>
        <taxon>Dikarya</taxon>
        <taxon>Basidiomycota</taxon>
        <taxon>Pucciniomycotina</taxon>
        <taxon>Pucciniomycetes</taxon>
        <taxon>Pucciniales</taxon>
        <taxon>Pucciniaceae</taxon>
        <taxon>Puccinia</taxon>
    </lineage>
</organism>
<dbReference type="AlphaFoldDB" id="A0A2S4W9Y6"/>
<proteinExistence type="predicted"/>
<evidence type="ECO:0000313" key="1">
    <source>
        <dbReference type="EMBL" id="POW18517.1"/>
    </source>
</evidence>
<name>A0A2S4W9Y6_9BASI</name>
<reference evidence="2" key="3">
    <citation type="journal article" date="2018" name="Mol. Plant Microbe Interact.">
        <title>Genome sequence resources for the wheat stripe rust pathogen (Puccinia striiformis f. sp. tritici) and the barley stripe rust pathogen (Puccinia striiformis f. sp. hordei).</title>
        <authorList>
            <person name="Xia C."/>
            <person name="Wang M."/>
            <person name="Yin C."/>
            <person name="Cornejo O.E."/>
            <person name="Hulbert S.H."/>
            <person name="Chen X."/>
        </authorList>
    </citation>
    <scope>NUCLEOTIDE SEQUENCE [LARGE SCALE GENOMIC DNA]</scope>
    <source>
        <strain evidence="2">93TX-2</strain>
    </source>
</reference>
<dbReference type="EMBL" id="PKSM01000064">
    <property type="protein sequence ID" value="POW18517.1"/>
    <property type="molecule type" value="Genomic_DNA"/>
</dbReference>
<dbReference type="Proteomes" id="UP000238274">
    <property type="component" value="Unassembled WGS sequence"/>
</dbReference>
<protein>
    <submittedName>
        <fullName evidence="1">Uncharacterized protein</fullName>
    </submittedName>
</protein>
<gene>
    <name evidence="1" type="ORF">PSHT_05762</name>
</gene>
<comment type="caution">
    <text evidence="1">The sequence shown here is derived from an EMBL/GenBank/DDBJ whole genome shotgun (WGS) entry which is preliminary data.</text>
</comment>
<evidence type="ECO:0000313" key="2">
    <source>
        <dbReference type="Proteomes" id="UP000238274"/>
    </source>
</evidence>
<reference evidence="1 2" key="1">
    <citation type="submission" date="2017-12" db="EMBL/GenBank/DDBJ databases">
        <title>Gene loss provides genomic basis for host adaptation in cereal stripe rust fungi.</title>
        <authorList>
            <person name="Xia C."/>
        </authorList>
    </citation>
    <scope>NUCLEOTIDE SEQUENCE [LARGE SCALE GENOMIC DNA]</scope>
    <source>
        <strain evidence="1 2">93TX-2</strain>
    </source>
</reference>
<reference evidence="2" key="2">
    <citation type="journal article" date="2018" name="BMC Genomics">
        <title>Genomic insights into host adaptation between the wheat stripe rust pathogen (Puccinia striiformis f. sp. tritici) and the barley stripe rust pathogen (Puccinia striiformis f. sp. hordei).</title>
        <authorList>
            <person name="Xia C."/>
            <person name="Wang M."/>
            <person name="Yin C."/>
            <person name="Cornejo O.E."/>
            <person name="Hulbert S.H."/>
            <person name="Chen X."/>
        </authorList>
    </citation>
    <scope>NUCLEOTIDE SEQUENCE [LARGE SCALE GENOMIC DNA]</scope>
    <source>
        <strain evidence="2">93TX-2</strain>
    </source>
</reference>
<sequence>QADDNTITIEQNPVRFTTKAAPSRPGRDVVSEALSSERRFWTRSRGGPEAMTNKIVGKLHSEGVIAPNELYANMNQESSPWSWDAQDSKGNFIKDKKMAVQEIQLCNLNPHI</sequence>
<feature type="non-terminal residue" evidence="1">
    <location>
        <position position="1"/>
    </location>
</feature>
<accession>A0A2S4W9Y6</accession>
<feature type="non-terminal residue" evidence="1">
    <location>
        <position position="112"/>
    </location>
</feature>
<dbReference type="VEuPathDB" id="FungiDB:PSHT_05762"/>